<evidence type="ECO:0000256" key="7">
    <source>
        <dbReference type="ARBA" id="ARBA00022777"/>
    </source>
</evidence>
<dbReference type="KEGG" id="ahel:Q31a_19530"/>
<keyword evidence="6" id="KW-0547">Nucleotide-binding</keyword>
<dbReference type="Pfam" id="PF02518">
    <property type="entry name" value="HATPase_c"/>
    <property type="match status" value="1"/>
</dbReference>
<sequence length="464" mass="49973">MPGLTAAGVRFTMDTGRSFLQAKSIMKLAAKLILLFLWGVLAIVAIFTWQTVRRQSQWEDHRRVLHASELVEAIKPAVEQAIRSGGTITIQQAIEYSTRGVNGPQLRWLEESTQVTVTNDRATQTAYAYIPLSIDGQQTGTIEVATPLSDEDEHLRDSIQASLLSLLGVAALSAMVIFFGGVLWVGRPLDKLVDQVELIGEGQLPQAPALSSNDELGRLAGAISLMSHRLNDQRNAIRHTDRLGTIGTLAAGIAHELGTPLNVVSGRAGLIASGRLSSEEVASSAQTIKTEAERMTHIIRQLLDFARQSPTPHNSMDIGEVLGRTCELMRPLAEASKVRIVYQPVAAPLTIDGNATQIQQVITNLISNAIAAMPSGGTVTIAVQDTPDDAINIRVSDTGLGMDPKEVDRVFEPFFTTKDVGQGTGLGLSIAYGIVREHGGQIQVESQLQVGSTFTVVLPHHQHS</sequence>
<feature type="domain" description="Histidine kinase" evidence="11">
    <location>
        <begin position="252"/>
        <end position="462"/>
    </location>
</feature>
<keyword evidence="10" id="KW-0812">Transmembrane</keyword>
<dbReference type="EC" id="2.7.13.3" evidence="3"/>
<dbReference type="PANTHER" id="PTHR43065">
    <property type="entry name" value="SENSOR HISTIDINE KINASE"/>
    <property type="match status" value="1"/>
</dbReference>
<dbReference type="InterPro" id="IPR005467">
    <property type="entry name" value="His_kinase_dom"/>
</dbReference>
<keyword evidence="8" id="KW-0067">ATP-binding</keyword>
<dbReference type="InterPro" id="IPR003594">
    <property type="entry name" value="HATPase_dom"/>
</dbReference>
<dbReference type="SMART" id="SM00304">
    <property type="entry name" value="HAMP"/>
    <property type="match status" value="1"/>
</dbReference>
<evidence type="ECO:0000259" key="11">
    <source>
        <dbReference type="PROSITE" id="PS50109"/>
    </source>
</evidence>
<dbReference type="InterPro" id="IPR003661">
    <property type="entry name" value="HisK_dim/P_dom"/>
</dbReference>
<evidence type="ECO:0000256" key="10">
    <source>
        <dbReference type="SAM" id="Phobius"/>
    </source>
</evidence>
<feature type="transmembrane region" description="Helical" evidence="10">
    <location>
        <begin position="28"/>
        <end position="49"/>
    </location>
</feature>
<gene>
    <name evidence="13" type="primary">zraS_1</name>
    <name evidence="13" type="ORF">Q31a_19530</name>
</gene>
<evidence type="ECO:0000256" key="6">
    <source>
        <dbReference type="ARBA" id="ARBA00022741"/>
    </source>
</evidence>
<dbReference type="SMART" id="SM00388">
    <property type="entry name" value="HisKA"/>
    <property type="match status" value="1"/>
</dbReference>
<feature type="domain" description="HAMP" evidence="12">
    <location>
        <begin position="183"/>
        <end position="235"/>
    </location>
</feature>
<evidence type="ECO:0000256" key="5">
    <source>
        <dbReference type="ARBA" id="ARBA00022679"/>
    </source>
</evidence>
<dbReference type="GO" id="GO:0016020">
    <property type="term" value="C:membrane"/>
    <property type="evidence" value="ECO:0007669"/>
    <property type="project" value="UniProtKB-SubCell"/>
</dbReference>
<evidence type="ECO:0000313" key="13">
    <source>
        <dbReference type="EMBL" id="QDV23649.1"/>
    </source>
</evidence>
<dbReference type="InterPro" id="IPR036890">
    <property type="entry name" value="HATPase_C_sf"/>
</dbReference>
<proteinExistence type="predicted"/>
<keyword evidence="10" id="KW-0472">Membrane</keyword>
<feature type="transmembrane region" description="Helical" evidence="10">
    <location>
        <begin position="163"/>
        <end position="185"/>
    </location>
</feature>
<dbReference type="InterPro" id="IPR036097">
    <property type="entry name" value="HisK_dim/P_sf"/>
</dbReference>
<dbReference type="SUPFAM" id="SSF158472">
    <property type="entry name" value="HAMP domain-like"/>
    <property type="match status" value="1"/>
</dbReference>
<dbReference type="Gene3D" id="6.10.340.10">
    <property type="match status" value="1"/>
</dbReference>
<dbReference type="CDD" id="cd00082">
    <property type="entry name" value="HisKA"/>
    <property type="match status" value="1"/>
</dbReference>
<keyword evidence="7" id="KW-0418">Kinase</keyword>
<reference evidence="13 14" key="1">
    <citation type="submission" date="2019-02" db="EMBL/GenBank/DDBJ databases">
        <title>Deep-cultivation of Planctomycetes and their phenomic and genomic characterization uncovers novel biology.</title>
        <authorList>
            <person name="Wiegand S."/>
            <person name="Jogler M."/>
            <person name="Boedeker C."/>
            <person name="Pinto D."/>
            <person name="Vollmers J."/>
            <person name="Rivas-Marin E."/>
            <person name="Kohn T."/>
            <person name="Peeters S.H."/>
            <person name="Heuer A."/>
            <person name="Rast P."/>
            <person name="Oberbeckmann S."/>
            <person name="Bunk B."/>
            <person name="Jeske O."/>
            <person name="Meyerdierks A."/>
            <person name="Storesund J.E."/>
            <person name="Kallscheuer N."/>
            <person name="Luecker S."/>
            <person name="Lage O.M."/>
            <person name="Pohl T."/>
            <person name="Merkel B.J."/>
            <person name="Hornburger P."/>
            <person name="Mueller R.-W."/>
            <person name="Bruemmer F."/>
            <person name="Labrenz M."/>
            <person name="Spormann A.M."/>
            <person name="Op den Camp H."/>
            <person name="Overmann J."/>
            <person name="Amann R."/>
            <person name="Jetten M.S.M."/>
            <person name="Mascher T."/>
            <person name="Medema M.H."/>
            <person name="Devos D.P."/>
            <person name="Kaster A.-K."/>
            <person name="Ovreas L."/>
            <person name="Rohde M."/>
            <person name="Galperin M.Y."/>
            <person name="Jogler C."/>
        </authorList>
    </citation>
    <scope>NUCLEOTIDE SEQUENCE [LARGE SCALE GENOMIC DNA]</scope>
    <source>
        <strain evidence="13 14">Q31a</strain>
    </source>
</reference>
<keyword evidence="10" id="KW-1133">Transmembrane helix</keyword>
<dbReference type="CDD" id="cd06225">
    <property type="entry name" value="HAMP"/>
    <property type="match status" value="1"/>
</dbReference>
<dbReference type="GO" id="GO:0000155">
    <property type="term" value="F:phosphorelay sensor kinase activity"/>
    <property type="evidence" value="ECO:0007669"/>
    <property type="project" value="InterPro"/>
</dbReference>
<dbReference type="PROSITE" id="PS50885">
    <property type="entry name" value="HAMP"/>
    <property type="match status" value="1"/>
</dbReference>
<dbReference type="PROSITE" id="PS50109">
    <property type="entry name" value="HIS_KIN"/>
    <property type="match status" value="1"/>
</dbReference>
<dbReference type="EMBL" id="CP036298">
    <property type="protein sequence ID" value="QDV23649.1"/>
    <property type="molecule type" value="Genomic_DNA"/>
</dbReference>
<dbReference type="SMART" id="SM00387">
    <property type="entry name" value="HATPase_c"/>
    <property type="match status" value="1"/>
</dbReference>
<evidence type="ECO:0000256" key="9">
    <source>
        <dbReference type="ARBA" id="ARBA00023012"/>
    </source>
</evidence>
<organism evidence="13 14">
    <name type="scientific">Aureliella helgolandensis</name>
    <dbReference type="NCBI Taxonomy" id="2527968"/>
    <lineage>
        <taxon>Bacteria</taxon>
        <taxon>Pseudomonadati</taxon>
        <taxon>Planctomycetota</taxon>
        <taxon>Planctomycetia</taxon>
        <taxon>Pirellulales</taxon>
        <taxon>Pirellulaceae</taxon>
        <taxon>Aureliella</taxon>
    </lineage>
</organism>
<dbReference type="GO" id="GO:0005524">
    <property type="term" value="F:ATP binding"/>
    <property type="evidence" value="ECO:0007669"/>
    <property type="project" value="UniProtKB-KW"/>
</dbReference>
<dbReference type="SUPFAM" id="SSF55874">
    <property type="entry name" value="ATPase domain of HSP90 chaperone/DNA topoisomerase II/histidine kinase"/>
    <property type="match status" value="1"/>
</dbReference>
<accession>A0A518G528</accession>
<keyword evidence="14" id="KW-1185">Reference proteome</keyword>
<protein>
    <recommendedName>
        <fullName evidence="3">histidine kinase</fullName>
        <ecNumber evidence="3">2.7.13.3</ecNumber>
    </recommendedName>
</protein>
<dbReference type="PRINTS" id="PR00344">
    <property type="entry name" value="BCTRLSENSOR"/>
</dbReference>
<dbReference type="Proteomes" id="UP000318017">
    <property type="component" value="Chromosome"/>
</dbReference>
<comment type="catalytic activity">
    <reaction evidence="1">
        <text>ATP + protein L-histidine = ADP + protein N-phospho-L-histidine.</text>
        <dbReference type="EC" id="2.7.13.3"/>
    </reaction>
</comment>
<dbReference type="AlphaFoldDB" id="A0A518G528"/>
<dbReference type="Gene3D" id="3.30.565.10">
    <property type="entry name" value="Histidine kinase-like ATPase, C-terminal domain"/>
    <property type="match status" value="1"/>
</dbReference>
<evidence type="ECO:0000256" key="2">
    <source>
        <dbReference type="ARBA" id="ARBA00004370"/>
    </source>
</evidence>
<evidence type="ECO:0000256" key="4">
    <source>
        <dbReference type="ARBA" id="ARBA00022553"/>
    </source>
</evidence>
<evidence type="ECO:0000256" key="1">
    <source>
        <dbReference type="ARBA" id="ARBA00000085"/>
    </source>
</evidence>
<keyword evidence="4" id="KW-0597">Phosphoprotein</keyword>
<dbReference type="InterPro" id="IPR004358">
    <property type="entry name" value="Sig_transdc_His_kin-like_C"/>
</dbReference>
<dbReference type="OrthoDB" id="226486at2"/>
<dbReference type="InterPro" id="IPR003660">
    <property type="entry name" value="HAMP_dom"/>
</dbReference>
<dbReference type="PANTHER" id="PTHR43065:SF10">
    <property type="entry name" value="PEROXIDE STRESS-ACTIVATED HISTIDINE KINASE MAK3"/>
    <property type="match status" value="1"/>
</dbReference>
<evidence type="ECO:0000256" key="3">
    <source>
        <dbReference type="ARBA" id="ARBA00012438"/>
    </source>
</evidence>
<evidence type="ECO:0000256" key="8">
    <source>
        <dbReference type="ARBA" id="ARBA00022840"/>
    </source>
</evidence>
<comment type="subcellular location">
    <subcellularLocation>
        <location evidence="2">Membrane</location>
    </subcellularLocation>
</comment>
<dbReference type="SUPFAM" id="SSF47384">
    <property type="entry name" value="Homodimeric domain of signal transducing histidine kinase"/>
    <property type="match status" value="1"/>
</dbReference>
<dbReference type="Gene3D" id="1.10.287.130">
    <property type="match status" value="1"/>
</dbReference>
<evidence type="ECO:0000259" key="12">
    <source>
        <dbReference type="PROSITE" id="PS50885"/>
    </source>
</evidence>
<evidence type="ECO:0000313" key="14">
    <source>
        <dbReference type="Proteomes" id="UP000318017"/>
    </source>
</evidence>
<keyword evidence="9" id="KW-0902">Two-component regulatory system</keyword>
<name>A0A518G528_9BACT</name>
<keyword evidence="5 13" id="KW-0808">Transferase</keyword>
<dbReference type="Pfam" id="PF00672">
    <property type="entry name" value="HAMP"/>
    <property type="match status" value="1"/>
</dbReference>
<dbReference type="Pfam" id="PF00512">
    <property type="entry name" value="HisKA"/>
    <property type="match status" value="1"/>
</dbReference>